<dbReference type="GO" id="GO:0071479">
    <property type="term" value="P:cellular response to ionizing radiation"/>
    <property type="evidence" value="ECO:0007669"/>
    <property type="project" value="TreeGrafter"/>
</dbReference>
<name>A0A139IU38_9PEZI</name>
<sequence>MALLSFSLTQEATGRLHELLNCLAKFGDTLALTALNSSRTAYASFALHANTFFLHYHFESSSQASRGADRFTCQLPNKSLLSVFKGRTPDAVGKNPGIERCDVTVQDQEDKTECRLVVKMLAKHGMTKTFRLTYESSEVMHALFDRTTASQGFRISSRVVREYVEYFHPKTEHLDFLAQDGKAVLTSFTDKVQDGKGMSTSSQVLKQPLETAIAIHTEDFEDFHMQEGMHIIISVKDFRAIVTHAETLRGPIHAYFSYPNRPLQFTYQNHGIHCEFTLMTTGDRGASASSSSSAPKFVSTRPNETSSRQPSVVVPPQRNGRSTPEMPPPGRPSAGRPLASQSQRMAARDRPRPTAIAVEDDDPDPESLFVPTEGDDDDQTWDPPNYDQDEDGMLGWDASNDNFSASIRPTIRDLSGRNRPIMSRDTSMPSHESGPYSQNMASGLAPTQRLSQVRMMMLMADAIYHNLVLFRRLTKLQLHGMFD</sequence>
<evidence type="ECO:0000313" key="3">
    <source>
        <dbReference type="EMBL" id="KXT18122.1"/>
    </source>
</evidence>
<evidence type="ECO:0000256" key="1">
    <source>
        <dbReference type="PIRNR" id="PIRNR009303"/>
    </source>
</evidence>
<comment type="similarity">
    <text evidence="1">Belongs to the rad9 family.</text>
</comment>
<dbReference type="Pfam" id="PF04139">
    <property type="entry name" value="Rad9"/>
    <property type="match status" value="1"/>
</dbReference>
<comment type="function">
    <text evidence="1">Acts in DNA repair and mutagenesis. Involved in promoting resistance to ionizing radiation and UV light, as well as regulating cell cycle progression after irradiation.</text>
</comment>
<dbReference type="InterPro" id="IPR007268">
    <property type="entry name" value="Rad9/Ddc1"/>
</dbReference>
<proteinExistence type="inferred from homology"/>
<keyword evidence="1" id="KW-0227">DNA damage</keyword>
<accession>A0A139IU38</accession>
<evidence type="ECO:0000313" key="4">
    <source>
        <dbReference type="Proteomes" id="UP000073492"/>
    </source>
</evidence>
<keyword evidence="4" id="KW-1185">Reference proteome</keyword>
<dbReference type="PIRSF" id="PIRSF009303">
    <property type="entry name" value="Cell_cycle_RAD9"/>
    <property type="match status" value="1"/>
</dbReference>
<dbReference type="Gene3D" id="3.70.10.10">
    <property type="match status" value="1"/>
</dbReference>
<dbReference type="STRING" id="113226.A0A139IU38"/>
<reference evidence="3 4" key="1">
    <citation type="submission" date="2015-07" db="EMBL/GenBank/DDBJ databases">
        <title>Comparative genomics of the Sigatoka disease complex on banana suggests a link between parallel evolutionary changes in Pseudocercospora fijiensis and Pseudocercospora eumusae and increased virulence on the banana host.</title>
        <authorList>
            <person name="Chang T.-C."/>
            <person name="Salvucci A."/>
            <person name="Crous P.W."/>
            <person name="Stergiopoulos I."/>
        </authorList>
    </citation>
    <scope>NUCLEOTIDE SEQUENCE [LARGE SCALE GENOMIC DNA]</scope>
    <source>
        <strain evidence="3 4">CBS 116634</strain>
    </source>
</reference>
<evidence type="ECO:0000256" key="2">
    <source>
        <dbReference type="SAM" id="MobiDB-lite"/>
    </source>
</evidence>
<dbReference type="PANTHER" id="PTHR15237:SF0">
    <property type="entry name" value="CELL CYCLE CHECKPOINT CONTROL PROTEIN"/>
    <property type="match status" value="1"/>
</dbReference>
<dbReference type="GO" id="GO:0031573">
    <property type="term" value="P:mitotic intra-S DNA damage checkpoint signaling"/>
    <property type="evidence" value="ECO:0007669"/>
    <property type="project" value="TreeGrafter"/>
</dbReference>
<dbReference type="GO" id="GO:0006281">
    <property type="term" value="P:DNA repair"/>
    <property type="evidence" value="ECO:0007669"/>
    <property type="project" value="UniProtKB-UniRule"/>
</dbReference>
<dbReference type="PANTHER" id="PTHR15237">
    <property type="entry name" value="DNA REPAIR PROTEIN RAD9"/>
    <property type="match status" value="1"/>
</dbReference>
<protein>
    <recommendedName>
        <fullName evidence="1">DNA repair protein rad9</fullName>
    </recommendedName>
</protein>
<dbReference type="Proteomes" id="UP000073492">
    <property type="component" value="Unassembled WGS sequence"/>
</dbReference>
<gene>
    <name evidence="3" type="ORF">AC579_4542</name>
</gene>
<dbReference type="EMBL" id="LFZO01000011">
    <property type="protein sequence ID" value="KXT18122.1"/>
    <property type="molecule type" value="Genomic_DNA"/>
</dbReference>
<organism evidence="3 4">
    <name type="scientific">Pseudocercospora musae</name>
    <dbReference type="NCBI Taxonomy" id="113226"/>
    <lineage>
        <taxon>Eukaryota</taxon>
        <taxon>Fungi</taxon>
        <taxon>Dikarya</taxon>
        <taxon>Ascomycota</taxon>
        <taxon>Pezizomycotina</taxon>
        <taxon>Dothideomycetes</taxon>
        <taxon>Dothideomycetidae</taxon>
        <taxon>Mycosphaerellales</taxon>
        <taxon>Mycosphaerellaceae</taxon>
        <taxon>Pseudocercospora</taxon>
    </lineage>
</organism>
<dbReference type="AlphaFoldDB" id="A0A139IU38"/>
<feature type="region of interest" description="Disordered" evidence="2">
    <location>
        <begin position="282"/>
        <end position="382"/>
    </location>
</feature>
<dbReference type="InterPro" id="IPR026584">
    <property type="entry name" value="Rad9"/>
</dbReference>
<comment type="caution">
    <text evidence="3">The sequence shown here is derived from an EMBL/GenBank/DDBJ whole genome shotgun (WGS) entry which is preliminary data.</text>
</comment>
<dbReference type="GO" id="GO:0000076">
    <property type="term" value="P:DNA replication checkpoint signaling"/>
    <property type="evidence" value="ECO:0007669"/>
    <property type="project" value="TreeGrafter"/>
</dbReference>
<dbReference type="GO" id="GO:0030896">
    <property type="term" value="C:checkpoint clamp complex"/>
    <property type="evidence" value="ECO:0007669"/>
    <property type="project" value="UniProtKB-UniRule"/>
</dbReference>
<feature type="compositionally biased region" description="Polar residues" evidence="2">
    <location>
        <begin position="300"/>
        <end position="310"/>
    </location>
</feature>
<dbReference type="OrthoDB" id="60092at2759"/>